<dbReference type="AlphaFoldDB" id="A0A6L6VPN1"/>
<evidence type="ECO:0000256" key="2">
    <source>
        <dbReference type="ARBA" id="ARBA00022963"/>
    </source>
</evidence>
<dbReference type="Pfam" id="PF03403">
    <property type="entry name" value="PAF-AH_p_II"/>
    <property type="match status" value="1"/>
</dbReference>
<evidence type="ECO:0000256" key="4">
    <source>
        <dbReference type="SAM" id="MobiDB-lite"/>
    </source>
</evidence>
<dbReference type="InterPro" id="IPR029058">
    <property type="entry name" value="AB_hydrolase_fold"/>
</dbReference>
<reference evidence="5 6" key="1">
    <citation type="submission" date="2019-12" db="EMBL/GenBank/DDBJ databases">
        <title>Whole-genome sequencing of Allorhizobium vitis.</title>
        <authorList>
            <person name="Gan H.M."/>
            <person name="Szegedi E."/>
            <person name="Burr T."/>
            <person name="Savka M.A."/>
        </authorList>
    </citation>
    <scope>NUCLEOTIDE SEQUENCE [LARGE SCALE GENOMIC DNA]</scope>
    <source>
        <strain evidence="5 6">CG516</strain>
    </source>
</reference>
<dbReference type="EMBL" id="WPHR01000029">
    <property type="protein sequence ID" value="MUZ75432.1"/>
    <property type="molecule type" value="Genomic_DNA"/>
</dbReference>
<gene>
    <name evidence="5" type="ORF">GOZ90_22415</name>
</gene>
<dbReference type="InterPro" id="IPR016986">
    <property type="entry name" value="UCP031982_abhydr"/>
</dbReference>
<dbReference type="SUPFAM" id="SSF53474">
    <property type="entry name" value="alpha/beta-Hydrolases"/>
    <property type="match status" value="1"/>
</dbReference>
<comment type="caution">
    <text evidence="5">The sequence shown here is derived from an EMBL/GenBank/DDBJ whole genome shotgun (WGS) entry which is preliminary data.</text>
</comment>
<protein>
    <recommendedName>
        <fullName evidence="7">Dienelactone hydrolase</fullName>
    </recommendedName>
</protein>
<feature type="compositionally biased region" description="Polar residues" evidence="4">
    <location>
        <begin position="7"/>
        <end position="18"/>
    </location>
</feature>
<accession>A0A6L6VPN1</accession>
<keyword evidence="2" id="KW-0442">Lipid degradation</keyword>
<evidence type="ECO:0000313" key="6">
    <source>
        <dbReference type="Proteomes" id="UP000477951"/>
    </source>
</evidence>
<dbReference type="GO" id="GO:0016042">
    <property type="term" value="P:lipid catabolic process"/>
    <property type="evidence" value="ECO:0007669"/>
    <property type="project" value="UniProtKB-KW"/>
</dbReference>
<dbReference type="PANTHER" id="PTHR10272:SF0">
    <property type="entry name" value="PLATELET-ACTIVATING FACTOR ACETYLHYDROLASE"/>
    <property type="match status" value="1"/>
</dbReference>
<sequence length="340" mass="37011">MFKVGFTTGNVEDSSRSNWAGDGSRPLAWSAWYPTEDPMGKASLPEEPTRSFFLTEELMDDARLANRQETYPVVLLSHGTGGTAAGLGWLGQRLAKAGFVAIGVDHHGNTASERYRPEGFLCWWERARDLSVLLDYHTAEGQFAGRLDLDRTFAAGFSLGGYTVLSLLGAITEMTVFLDWAHDKPLGNGPREFPDLGEQVTPLLETSTVFRASWNRQSSSYKDSRIKAALLCAPAPTVRSLTGESLSKISVPVAIAAVGADIEAPSDLCAAWVHEQLPNSTMDLLDPLAGHYAFLCECSEWGKVHETGICADAPGVDRRWIHDRAAALAIELFSKTASDF</sequence>
<dbReference type="PANTHER" id="PTHR10272">
    <property type="entry name" value="PLATELET-ACTIVATING FACTOR ACETYLHYDROLASE"/>
    <property type="match status" value="1"/>
</dbReference>
<proteinExistence type="predicted"/>
<evidence type="ECO:0000313" key="5">
    <source>
        <dbReference type="EMBL" id="MUZ75432.1"/>
    </source>
</evidence>
<feature type="region of interest" description="Disordered" evidence="4">
    <location>
        <begin position="1"/>
        <end position="22"/>
    </location>
</feature>
<dbReference type="PIRSF" id="PIRSF031982">
    <property type="entry name" value="UCP031982_abhydr"/>
    <property type="match status" value="1"/>
</dbReference>
<keyword evidence="1" id="KW-0378">Hydrolase</keyword>
<name>A0A6L6VPN1_AGRVI</name>
<dbReference type="Gene3D" id="3.40.50.1820">
    <property type="entry name" value="alpha/beta hydrolase"/>
    <property type="match status" value="1"/>
</dbReference>
<dbReference type="Proteomes" id="UP000477951">
    <property type="component" value="Unassembled WGS sequence"/>
</dbReference>
<keyword evidence="3" id="KW-0443">Lipid metabolism</keyword>
<evidence type="ECO:0008006" key="7">
    <source>
        <dbReference type="Google" id="ProtNLM"/>
    </source>
</evidence>
<evidence type="ECO:0000256" key="3">
    <source>
        <dbReference type="ARBA" id="ARBA00023098"/>
    </source>
</evidence>
<evidence type="ECO:0000256" key="1">
    <source>
        <dbReference type="ARBA" id="ARBA00022801"/>
    </source>
</evidence>
<organism evidence="5 6">
    <name type="scientific">Agrobacterium vitis</name>
    <name type="common">Rhizobium vitis</name>
    <dbReference type="NCBI Taxonomy" id="373"/>
    <lineage>
        <taxon>Bacteria</taxon>
        <taxon>Pseudomonadati</taxon>
        <taxon>Pseudomonadota</taxon>
        <taxon>Alphaproteobacteria</taxon>
        <taxon>Hyphomicrobiales</taxon>
        <taxon>Rhizobiaceae</taxon>
        <taxon>Rhizobium/Agrobacterium group</taxon>
        <taxon>Agrobacterium</taxon>
    </lineage>
</organism>
<dbReference type="GO" id="GO:0003847">
    <property type="term" value="F:1-alkyl-2-acetylglycerophosphocholine esterase activity"/>
    <property type="evidence" value="ECO:0007669"/>
    <property type="project" value="TreeGrafter"/>
</dbReference>